<organism evidence="6 7">
    <name type="scientific">Solihabitans fulvus</name>
    <dbReference type="NCBI Taxonomy" id="1892852"/>
    <lineage>
        <taxon>Bacteria</taxon>
        <taxon>Bacillati</taxon>
        <taxon>Actinomycetota</taxon>
        <taxon>Actinomycetes</taxon>
        <taxon>Pseudonocardiales</taxon>
        <taxon>Pseudonocardiaceae</taxon>
        <taxon>Solihabitans</taxon>
    </lineage>
</organism>
<dbReference type="Pfam" id="PF00109">
    <property type="entry name" value="ketoacyl-synt"/>
    <property type="match status" value="1"/>
</dbReference>
<feature type="domain" description="Beta-ketoacyl synthase C-terminal" evidence="5">
    <location>
        <begin position="251"/>
        <end position="340"/>
    </location>
</feature>
<comment type="caution">
    <text evidence="6">The sequence shown here is derived from an EMBL/GenBank/DDBJ whole genome shotgun (WGS) entry which is preliminary data.</text>
</comment>
<dbReference type="Pfam" id="PF02801">
    <property type="entry name" value="Ketoacyl-synt_C"/>
    <property type="match status" value="1"/>
</dbReference>
<dbReference type="GO" id="GO:0006633">
    <property type="term" value="P:fatty acid biosynthetic process"/>
    <property type="evidence" value="ECO:0007669"/>
    <property type="project" value="TreeGrafter"/>
</dbReference>
<dbReference type="OrthoDB" id="7061549at2"/>
<dbReference type="AlphaFoldDB" id="A0A5B2WUA1"/>
<dbReference type="InterPro" id="IPR000794">
    <property type="entry name" value="Beta-ketoacyl_synthase"/>
</dbReference>
<dbReference type="RefSeq" id="WP_149853246.1">
    <property type="nucleotide sequence ID" value="NZ_VUOB01000061.1"/>
</dbReference>
<comment type="similarity">
    <text evidence="1 3">Belongs to the thiolase-like superfamily. Beta-ketoacyl-ACP synthases family.</text>
</comment>
<evidence type="ECO:0000256" key="3">
    <source>
        <dbReference type="RuleBase" id="RU003694"/>
    </source>
</evidence>
<gene>
    <name evidence="6" type="ORF">F0L68_30160</name>
</gene>
<sequence>MSTGAIAITGWGVLSSAGIGADEFARAVTAGRGSAADVSEMFEEPVPRQDAFALVDFKVRDYLGRKGTSFLDRSTSLAMVACGQALADTDLVVDDSNNERVGIALGTTAGSVKSTSDYSRDTFVQERPYLVNPLVFPNAVMNCAAGQSAIRYRLRGVNTTVAGGALAALSALRYARNLIGCGYADALLVGTTEEFSPQVAWATHFAMEAGGGDLAAGEGAAVFVVEDADAVREAGRRPDAEVLAIEVGLHVPADEATAGPETDFSESLAGCVVRALSRAGVEPGEVWAVASAENGMPLTDGFEDRAIRAVLGDGPVRLRVKEFTGESHSASGAFQVAALLARHRADPTLDGRVSVVTTRTSDGAIGAAVLRGWSRGVE</sequence>
<dbReference type="PANTHER" id="PTHR11712:SF336">
    <property type="entry name" value="3-OXOACYL-[ACYL-CARRIER-PROTEIN] SYNTHASE, MITOCHONDRIAL"/>
    <property type="match status" value="1"/>
</dbReference>
<name>A0A5B2WUA1_9PSEU</name>
<dbReference type="Gene3D" id="3.40.47.10">
    <property type="match status" value="2"/>
</dbReference>
<evidence type="ECO:0000259" key="5">
    <source>
        <dbReference type="Pfam" id="PF02801"/>
    </source>
</evidence>
<accession>A0A5B2WUA1</accession>
<dbReference type="GO" id="GO:0004315">
    <property type="term" value="F:3-oxoacyl-[acyl-carrier-protein] synthase activity"/>
    <property type="evidence" value="ECO:0007669"/>
    <property type="project" value="TreeGrafter"/>
</dbReference>
<evidence type="ECO:0000259" key="4">
    <source>
        <dbReference type="Pfam" id="PF00109"/>
    </source>
</evidence>
<protein>
    <submittedName>
        <fullName evidence="6">Beta-ketoacyl synthase</fullName>
    </submittedName>
</protein>
<dbReference type="Proteomes" id="UP000323454">
    <property type="component" value="Unassembled WGS sequence"/>
</dbReference>
<keyword evidence="7" id="KW-1185">Reference proteome</keyword>
<proteinExistence type="inferred from homology"/>
<dbReference type="SUPFAM" id="SSF53901">
    <property type="entry name" value="Thiolase-like"/>
    <property type="match status" value="2"/>
</dbReference>
<dbReference type="EMBL" id="VUOB01000061">
    <property type="protein sequence ID" value="KAA2254450.1"/>
    <property type="molecule type" value="Genomic_DNA"/>
</dbReference>
<dbReference type="PANTHER" id="PTHR11712">
    <property type="entry name" value="POLYKETIDE SYNTHASE-RELATED"/>
    <property type="match status" value="1"/>
</dbReference>
<reference evidence="6 7" key="2">
    <citation type="submission" date="2019-09" db="EMBL/GenBank/DDBJ databases">
        <authorList>
            <person name="Jin C."/>
        </authorList>
    </citation>
    <scope>NUCLEOTIDE SEQUENCE [LARGE SCALE GENOMIC DNA]</scope>
    <source>
        <strain evidence="6 7">AN110305</strain>
    </source>
</reference>
<dbReference type="InterPro" id="IPR014030">
    <property type="entry name" value="Ketoacyl_synth_N"/>
</dbReference>
<feature type="domain" description="Beta-ketoacyl synthase-like N-terminal" evidence="4">
    <location>
        <begin position="5"/>
        <end position="197"/>
    </location>
</feature>
<dbReference type="InterPro" id="IPR014031">
    <property type="entry name" value="Ketoacyl_synth_C"/>
</dbReference>
<evidence type="ECO:0000256" key="1">
    <source>
        <dbReference type="ARBA" id="ARBA00008467"/>
    </source>
</evidence>
<keyword evidence="2 3" id="KW-0808">Transferase</keyword>
<reference evidence="6 7" key="1">
    <citation type="submission" date="2019-09" db="EMBL/GenBank/DDBJ databases">
        <title>Goodfellowia gen. nov., a new genus of the Pseudonocardineae related to Actinoalloteichus, containing Goodfellowia coeruleoviolacea gen. nov., comb. nov. gen. nov., comb. nov.</title>
        <authorList>
            <person name="Labeda D."/>
        </authorList>
    </citation>
    <scope>NUCLEOTIDE SEQUENCE [LARGE SCALE GENOMIC DNA]</scope>
    <source>
        <strain evidence="6 7">AN110305</strain>
    </source>
</reference>
<dbReference type="InterPro" id="IPR016039">
    <property type="entry name" value="Thiolase-like"/>
</dbReference>
<evidence type="ECO:0000313" key="6">
    <source>
        <dbReference type="EMBL" id="KAA2254450.1"/>
    </source>
</evidence>
<evidence type="ECO:0000313" key="7">
    <source>
        <dbReference type="Proteomes" id="UP000323454"/>
    </source>
</evidence>
<evidence type="ECO:0000256" key="2">
    <source>
        <dbReference type="ARBA" id="ARBA00022679"/>
    </source>
</evidence>